<sequence>MARDQAGGAAPSEGGGSSRVQFWPAEPGSVRVRLASEKSTLETVLTAMVAAWEALPEAARLAQMLPTPALLTRIQALDLDEVDDATLVEVAAAARRVQAAAQETLTRAAAILAERATMNQPGLALVTDGEASTAGEELSIRLTAPRNECLSLVRQGIMLTTVLAKTGIELRLGRIDAAKAKAMVEALHEVPWQAAMAVEDLVLPKAPGRTPQQLRRDVAKALISVDPEGAHERAQLRARGRKVTRPRALPDGAASMWIEGPAPDVLALDIALDAAARAAKAEGDDRTLDQLRFDTLAGVGSHALATGEFPDGTSLAATVGGRRPEIHVIVAIEHLLPPDALADRDTVTVAGQNSAPDRPPAAARGAIPDSPPAAAGGAVPDSPPAAATEAGTHATPGAAAPTTGAPPTGAPTRHRCRDPLCPNSAMPRQPGGTPVPPVDPHADHPDPPTRSIDPESVPILAGYGPITPATARAIAAGGIWRRLVTDPLSDTVLDLGHTRYRPTQALADHIVARDRTCVRPCCSRPAGGCQLDHNVPWVEAPEGSEEPGDPSGGRTSHDNLSPLCGRDHNVKTHGAFEVEQTEPGVFEWTTPAGLRYRRERDETTTFLGHIINDTLHPPQPPDAPPPF</sequence>
<comment type="caution">
    <text evidence="3">The sequence shown here is derived from an EMBL/GenBank/DDBJ whole genome shotgun (WGS) entry which is preliminary data.</text>
</comment>
<protein>
    <submittedName>
        <fullName evidence="3">DUF222 domain-containing protein</fullName>
    </submittedName>
</protein>
<evidence type="ECO:0000259" key="2">
    <source>
        <dbReference type="Pfam" id="PF02720"/>
    </source>
</evidence>
<name>A0ABS7S8E5_9MICO</name>
<feature type="compositionally biased region" description="Low complexity" evidence="1">
    <location>
        <begin position="1"/>
        <end position="12"/>
    </location>
</feature>
<keyword evidence="4" id="KW-1185">Reference proteome</keyword>
<evidence type="ECO:0000313" key="3">
    <source>
        <dbReference type="EMBL" id="MBZ2196622.1"/>
    </source>
</evidence>
<dbReference type="EMBL" id="JAGSHT010000010">
    <property type="protein sequence ID" value="MBZ2196622.1"/>
    <property type="molecule type" value="Genomic_DNA"/>
</dbReference>
<proteinExistence type="predicted"/>
<evidence type="ECO:0000256" key="1">
    <source>
        <dbReference type="SAM" id="MobiDB-lite"/>
    </source>
</evidence>
<dbReference type="Pfam" id="PF02720">
    <property type="entry name" value="DUF222"/>
    <property type="match status" value="1"/>
</dbReference>
<organism evidence="3 4">
    <name type="scientific">Occultella gossypii</name>
    <dbReference type="NCBI Taxonomy" id="2800820"/>
    <lineage>
        <taxon>Bacteria</taxon>
        <taxon>Bacillati</taxon>
        <taxon>Actinomycetota</taxon>
        <taxon>Actinomycetes</taxon>
        <taxon>Micrococcales</taxon>
        <taxon>Ruaniaceae</taxon>
        <taxon>Occultella</taxon>
    </lineage>
</organism>
<feature type="compositionally biased region" description="Low complexity" evidence="1">
    <location>
        <begin position="384"/>
        <end position="411"/>
    </location>
</feature>
<dbReference type="InterPro" id="IPR003615">
    <property type="entry name" value="HNH_nuc"/>
</dbReference>
<feature type="region of interest" description="Disordered" evidence="1">
    <location>
        <begin position="538"/>
        <end position="561"/>
    </location>
</feature>
<evidence type="ECO:0000313" key="4">
    <source>
        <dbReference type="Proteomes" id="UP000826651"/>
    </source>
</evidence>
<dbReference type="CDD" id="cd00085">
    <property type="entry name" value="HNHc"/>
    <property type="match status" value="1"/>
</dbReference>
<accession>A0ABS7S8E5</accession>
<feature type="region of interest" description="Disordered" evidence="1">
    <location>
        <begin position="1"/>
        <end position="22"/>
    </location>
</feature>
<dbReference type="Proteomes" id="UP000826651">
    <property type="component" value="Unassembled WGS sequence"/>
</dbReference>
<feature type="domain" description="DUF222" evidence="2">
    <location>
        <begin position="86"/>
        <end position="315"/>
    </location>
</feature>
<dbReference type="RefSeq" id="WP_223405643.1">
    <property type="nucleotide sequence ID" value="NZ_JAGSHT010000010.1"/>
</dbReference>
<gene>
    <name evidence="3" type="ORF">KCQ71_10690</name>
</gene>
<feature type="region of interest" description="Disordered" evidence="1">
    <location>
        <begin position="350"/>
        <end position="456"/>
    </location>
</feature>
<dbReference type="InterPro" id="IPR003870">
    <property type="entry name" value="DUF222"/>
</dbReference>
<reference evidence="3 4" key="1">
    <citation type="submission" date="2021-04" db="EMBL/GenBank/DDBJ databases">
        <title>Ruania sp. nov., isolated from sandy soil of mangrove forest.</title>
        <authorList>
            <person name="Ge X."/>
            <person name="Huang R."/>
            <person name="Liu W."/>
        </authorList>
    </citation>
    <scope>NUCLEOTIDE SEQUENCE [LARGE SCALE GENOMIC DNA]</scope>
    <source>
        <strain evidence="3 4">N2-46</strain>
    </source>
</reference>